<feature type="domain" description="SLH" evidence="3">
    <location>
        <begin position="149"/>
        <end position="213"/>
    </location>
</feature>
<proteinExistence type="predicted"/>
<evidence type="ECO:0000256" key="1">
    <source>
        <dbReference type="SAM" id="MobiDB-lite"/>
    </source>
</evidence>
<dbReference type="PANTHER" id="PTHR43308">
    <property type="entry name" value="OUTER MEMBRANE PROTEIN ALPHA-RELATED"/>
    <property type="match status" value="1"/>
</dbReference>
<protein>
    <submittedName>
        <fullName evidence="4">YDG domain-containing protein</fullName>
    </submittedName>
</protein>
<dbReference type="InterPro" id="IPR051465">
    <property type="entry name" value="Cell_Envelope_Struct_Comp"/>
</dbReference>
<evidence type="ECO:0000259" key="3">
    <source>
        <dbReference type="PROSITE" id="PS51272"/>
    </source>
</evidence>
<dbReference type="EMBL" id="JBHUKY010000023">
    <property type="protein sequence ID" value="MFD2411166.1"/>
    <property type="molecule type" value="Genomic_DNA"/>
</dbReference>
<feature type="domain" description="SLH" evidence="3">
    <location>
        <begin position="93"/>
        <end position="148"/>
    </location>
</feature>
<accession>A0ABW5F8C5</accession>
<feature type="compositionally biased region" description="Pro residues" evidence="1">
    <location>
        <begin position="265"/>
        <end position="287"/>
    </location>
</feature>
<evidence type="ECO:0000313" key="4">
    <source>
        <dbReference type="EMBL" id="MFD2411166.1"/>
    </source>
</evidence>
<feature type="chain" id="PRO_5046715649" evidence="2">
    <location>
        <begin position="32"/>
        <end position="727"/>
    </location>
</feature>
<feature type="compositionally biased region" description="Low complexity" evidence="1">
    <location>
        <begin position="220"/>
        <end position="264"/>
    </location>
</feature>
<gene>
    <name evidence="4" type="ORF">ACFSX3_14840</name>
</gene>
<feature type="domain" description="SLH" evidence="3">
    <location>
        <begin position="29"/>
        <end position="92"/>
    </location>
</feature>
<dbReference type="Pfam" id="PF18657">
    <property type="entry name" value="YDG"/>
    <property type="match status" value="4"/>
</dbReference>
<name>A0ABW5F8C5_9BACL</name>
<feature type="signal peptide" evidence="2">
    <location>
        <begin position="1"/>
        <end position="31"/>
    </location>
</feature>
<comment type="caution">
    <text evidence="4">The sequence shown here is derived from an EMBL/GenBank/DDBJ whole genome shotgun (WGS) entry which is preliminary data.</text>
</comment>
<dbReference type="RefSeq" id="WP_209984203.1">
    <property type="nucleotide sequence ID" value="NZ_JBHUKY010000023.1"/>
</dbReference>
<evidence type="ECO:0000256" key="2">
    <source>
        <dbReference type="SAM" id="SignalP"/>
    </source>
</evidence>
<evidence type="ECO:0000313" key="5">
    <source>
        <dbReference type="Proteomes" id="UP001597448"/>
    </source>
</evidence>
<feature type="region of interest" description="Disordered" evidence="1">
    <location>
        <begin position="207"/>
        <end position="291"/>
    </location>
</feature>
<dbReference type="PANTHER" id="PTHR43308:SF5">
    <property type="entry name" value="S-LAYER PROTEIN _ PEPTIDOGLYCAN ENDO-BETA-N-ACETYLGLUCOSAMINIDASE"/>
    <property type="match status" value="1"/>
</dbReference>
<dbReference type="InterPro" id="IPR041248">
    <property type="entry name" value="YDG"/>
</dbReference>
<sequence>MNHRPGKLLLSTLMIATTLFTPLGTALGASAPSLTGITGHWAQGEVTDWVEKGFIQGYADGSFKPDNSLKRSEFMALINRAFGFTETAPVAYKDLSASNWAYTEVAKAVKAGYISGYSDGTIGTGKTISRQEAAVIIHRLLKLDAAKTGALFSDSKDIAAWALDSVNAVAAAGVMKGYSEDNSFRPGRDITRAEAVVSLTRTKVIEEAPAITPGNGGGTPSATTSPTVRPTVTPTATPTPVRSTFVPADPTSTPTATPVTTPTPEVTPTPEPSPVPTPVPTPAPTPDPGDTSAPLLTSVTLGAVTVGDNVYGTSNEAGYLYLVPSTVVGTTTDLEDSVHAALGKKLAVTASVYSPLNTQGLPAGHYVVYAVDGSGNISAPSSTIEVKAIELTIGLPASLTESKTYDGTASAAVTANSLTGVLGGDDVEVQASATYNSAALGVNKTITVTYTLSGAQAASYLAPAPYIVNTGSIALHPLTIEAPNLTLAKFKDGTTAAAVTPGQLIGVVPGENVTVSAVANYDTSSIGTNKTITVVYTLSGADAGNYIAPVSYITTNGEIDRDQITRSRVYDGTTAAAVVAGAVTGIFEGDDVTVHAAGTYDTPNVGVNKIITISYTLTGADAGNYYPPVSYTINTGIITALQLDITGPVITESKTYDGNTSVQITPGTLTGVIPGDDVTVSATATYNDAAVGSGKLITVVYTLSGEDAGNYFAPGNYMISTGAIVAP</sequence>
<reference evidence="5" key="1">
    <citation type="journal article" date="2019" name="Int. J. Syst. Evol. Microbiol.">
        <title>The Global Catalogue of Microorganisms (GCM) 10K type strain sequencing project: providing services to taxonomists for standard genome sequencing and annotation.</title>
        <authorList>
            <consortium name="The Broad Institute Genomics Platform"/>
            <consortium name="The Broad Institute Genome Sequencing Center for Infectious Disease"/>
            <person name="Wu L."/>
            <person name="Ma J."/>
        </authorList>
    </citation>
    <scope>NUCLEOTIDE SEQUENCE [LARGE SCALE GENOMIC DNA]</scope>
    <source>
        <strain evidence="5">CCM 8725</strain>
    </source>
</reference>
<keyword evidence="5" id="KW-1185">Reference proteome</keyword>
<dbReference type="InterPro" id="IPR001119">
    <property type="entry name" value="SLH_dom"/>
</dbReference>
<dbReference type="Pfam" id="PF00395">
    <property type="entry name" value="SLH"/>
    <property type="match status" value="3"/>
</dbReference>
<organism evidence="4 5">
    <name type="scientific">Paenibacillus rhizoplanae</name>
    <dbReference type="NCBI Taxonomy" id="1917181"/>
    <lineage>
        <taxon>Bacteria</taxon>
        <taxon>Bacillati</taxon>
        <taxon>Bacillota</taxon>
        <taxon>Bacilli</taxon>
        <taxon>Bacillales</taxon>
        <taxon>Paenibacillaceae</taxon>
        <taxon>Paenibacillus</taxon>
    </lineage>
</organism>
<dbReference type="PROSITE" id="PS51272">
    <property type="entry name" value="SLH"/>
    <property type="match status" value="3"/>
</dbReference>
<keyword evidence="2" id="KW-0732">Signal</keyword>
<dbReference type="Proteomes" id="UP001597448">
    <property type="component" value="Unassembled WGS sequence"/>
</dbReference>